<dbReference type="EMBL" id="FNCI01000001">
    <property type="protein sequence ID" value="SDF70063.1"/>
    <property type="molecule type" value="Genomic_DNA"/>
</dbReference>
<dbReference type="STRING" id="284577.SAMN05216571_101275"/>
<dbReference type="RefSeq" id="WP_092522324.1">
    <property type="nucleotide sequence ID" value="NZ_FNCI01000001.1"/>
</dbReference>
<dbReference type="Proteomes" id="UP000198641">
    <property type="component" value="Unassembled WGS sequence"/>
</dbReference>
<evidence type="ECO:0000313" key="2">
    <source>
        <dbReference type="EMBL" id="SDF70063.1"/>
    </source>
</evidence>
<evidence type="ECO:0000256" key="1">
    <source>
        <dbReference type="SAM" id="MobiDB-lite"/>
    </source>
</evidence>
<keyword evidence="3" id="KW-1185">Reference proteome</keyword>
<proteinExistence type="predicted"/>
<name>A0A1G7N7P3_9GAMM</name>
<evidence type="ECO:0000313" key="3">
    <source>
        <dbReference type="Proteomes" id="UP000198641"/>
    </source>
</evidence>
<dbReference type="OrthoDB" id="9942638at2"/>
<organism evidence="2 3">
    <name type="scientific">Onishia taeanensis</name>
    <dbReference type="NCBI Taxonomy" id="284577"/>
    <lineage>
        <taxon>Bacteria</taxon>
        <taxon>Pseudomonadati</taxon>
        <taxon>Pseudomonadota</taxon>
        <taxon>Gammaproteobacteria</taxon>
        <taxon>Oceanospirillales</taxon>
        <taxon>Halomonadaceae</taxon>
        <taxon>Onishia</taxon>
    </lineage>
</organism>
<gene>
    <name evidence="2" type="ORF">SAMN05216571_101275</name>
</gene>
<sequence>MSADRQRLVAAIRRIAKTDPEISSALAATGVRGDQPATSGIGVSSGADSRQCCGGSEASGGGDGDANPGTEQTDSGAGGQSGGLDSDDPARLSGEDGKPATSLDGLTDCATGQPVSMQMGGGDWVPPEGWGDASQPPASYKPMDYGDAYEEGMTGYVDDLSDPGLNTVNPIYGWIGSVGDVKGGTAAEALARLPSTYVSESGWKTFVCSISASEYEVQRYGAIVDEDGELRVECPGAGAFYKVVRVLCSNYSPEEFPNCGQAFDWPTEEAWPEDGAVNLAIKSGSIVGSKYDPENDGSYSMPRNSIELCDGDGNSILLEPTQSGGWRSIKSLGGEPDPDTVGYEYNGRGEIVRVLSTGEWKATGQDPRNF</sequence>
<feature type="compositionally biased region" description="Basic and acidic residues" evidence="1">
    <location>
        <begin position="88"/>
        <end position="98"/>
    </location>
</feature>
<accession>A0A1G7N7P3</accession>
<feature type="compositionally biased region" description="Polar residues" evidence="1">
    <location>
        <begin position="36"/>
        <end position="48"/>
    </location>
</feature>
<dbReference type="AlphaFoldDB" id="A0A1G7N7P3"/>
<reference evidence="2 3" key="1">
    <citation type="submission" date="2016-10" db="EMBL/GenBank/DDBJ databases">
        <authorList>
            <person name="de Groot N.N."/>
        </authorList>
    </citation>
    <scope>NUCLEOTIDE SEQUENCE [LARGE SCALE GENOMIC DNA]</scope>
    <source>
        <strain evidence="2 3">BH539</strain>
    </source>
</reference>
<protein>
    <submittedName>
        <fullName evidence="2">Uncharacterized protein</fullName>
    </submittedName>
</protein>
<feature type="region of interest" description="Disordered" evidence="1">
    <location>
        <begin position="17"/>
        <end position="137"/>
    </location>
</feature>